<dbReference type="STRING" id="573729.G2QH45"/>
<keyword evidence="2" id="KW-1185">Reference proteome</keyword>
<dbReference type="Proteomes" id="UP000007322">
    <property type="component" value="Chromosome 4"/>
</dbReference>
<reference evidence="1 2" key="1">
    <citation type="journal article" date="2011" name="Nat. Biotechnol.">
        <title>Comparative genomic analysis of the thermophilic biomass-degrading fungi Myceliophthora thermophila and Thielavia terrestris.</title>
        <authorList>
            <person name="Berka R.M."/>
            <person name="Grigoriev I.V."/>
            <person name="Otillar R."/>
            <person name="Salamov A."/>
            <person name="Grimwood J."/>
            <person name="Reid I."/>
            <person name="Ishmael N."/>
            <person name="John T."/>
            <person name="Darmond C."/>
            <person name="Moisan M.-C."/>
            <person name="Henrissat B."/>
            <person name="Coutinho P.M."/>
            <person name="Lombard V."/>
            <person name="Natvig D.O."/>
            <person name="Lindquist E."/>
            <person name="Schmutz J."/>
            <person name="Lucas S."/>
            <person name="Harris P."/>
            <person name="Powlowski J."/>
            <person name="Bellemare A."/>
            <person name="Taylor D."/>
            <person name="Butler G."/>
            <person name="de Vries R.P."/>
            <person name="Allijn I.E."/>
            <person name="van den Brink J."/>
            <person name="Ushinsky S."/>
            <person name="Storms R."/>
            <person name="Powell A.J."/>
            <person name="Paulsen I.T."/>
            <person name="Elbourne L.D.H."/>
            <person name="Baker S.E."/>
            <person name="Magnuson J."/>
            <person name="LaBoissiere S."/>
            <person name="Clutterbuck A.J."/>
            <person name="Martinez D."/>
            <person name="Wogulis M."/>
            <person name="de Leon A.L."/>
            <person name="Rey M.W."/>
            <person name="Tsang A."/>
        </authorList>
    </citation>
    <scope>NUCLEOTIDE SEQUENCE [LARGE SCALE GENOMIC DNA]</scope>
    <source>
        <strain evidence="2">ATCC 42464 / BCRC 31852 / DSM 1799</strain>
    </source>
</reference>
<protein>
    <recommendedName>
        <fullName evidence="3">F-box domain-containing protein</fullName>
    </recommendedName>
</protein>
<dbReference type="KEGG" id="mtm:MYCTH_2127753"/>
<accession>G2QH45</accession>
<dbReference type="GeneID" id="11513425"/>
<evidence type="ECO:0008006" key="3">
    <source>
        <dbReference type="Google" id="ProtNLM"/>
    </source>
</evidence>
<dbReference type="HOGENOM" id="CLU_787969_0_0_1"/>
<dbReference type="AlphaFoldDB" id="G2QH45"/>
<dbReference type="VEuPathDB" id="FungiDB:MYCTH_2127753"/>
<dbReference type="InParanoid" id="G2QH45"/>
<gene>
    <name evidence="1" type="ORF">MYCTH_2127753</name>
</gene>
<organism evidence="1 2">
    <name type="scientific">Thermothelomyces thermophilus (strain ATCC 42464 / BCRC 31852 / DSM 1799)</name>
    <name type="common">Sporotrichum thermophile</name>
    <dbReference type="NCBI Taxonomy" id="573729"/>
    <lineage>
        <taxon>Eukaryota</taxon>
        <taxon>Fungi</taxon>
        <taxon>Dikarya</taxon>
        <taxon>Ascomycota</taxon>
        <taxon>Pezizomycotina</taxon>
        <taxon>Sordariomycetes</taxon>
        <taxon>Sordariomycetidae</taxon>
        <taxon>Sordariales</taxon>
        <taxon>Chaetomiaceae</taxon>
        <taxon>Thermothelomyces</taxon>
    </lineage>
</organism>
<proteinExistence type="predicted"/>
<sequence length="352" mass="39461">MELDHQAGPIGLASLPDELISLILRNFCLHCRQGTRETPHAYFPATGQKREERSWYAVDVSALHAMCLVSRRFLPFAQEILYHEFAWAYGDSSASLMDDWSHRLTAFLRTVARKKDLAALVKRVYICLTHFFIIPETEADSVLEDAAHARGIRLADFLDTEFLSSDIIACLVRNKNTLHTLHLKYDVDSQTQDGSARSLAELESSLNTFPALRNLFLTTTLLYQMIDGSAEDDSILTRLLPPSLVSLQLAVVDDNPWLNLRLEISVMADLARAVSQGHFPHLRRVSCIPTTKGRLDMHRLEAMFSCAGVKFGYDGWQFHDGVAGERVYSLGPSPAYSTALTVGSDDESLQSW</sequence>
<evidence type="ECO:0000313" key="1">
    <source>
        <dbReference type="EMBL" id="AEO58705.1"/>
    </source>
</evidence>
<dbReference type="OrthoDB" id="4581053at2759"/>
<dbReference type="eggNOG" id="ENOG502RNGF">
    <property type="taxonomic scope" value="Eukaryota"/>
</dbReference>
<dbReference type="RefSeq" id="XP_003663950.1">
    <property type="nucleotide sequence ID" value="XM_003663902.1"/>
</dbReference>
<evidence type="ECO:0000313" key="2">
    <source>
        <dbReference type="Proteomes" id="UP000007322"/>
    </source>
</evidence>
<dbReference type="EMBL" id="CP003005">
    <property type="protein sequence ID" value="AEO58705.1"/>
    <property type="molecule type" value="Genomic_DNA"/>
</dbReference>
<name>G2QH45_THET4</name>